<evidence type="ECO:0000256" key="6">
    <source>
        <dbReference type="ARBA" id="ARBA00023136"/>
    </source>
</evidence>
<keyword evidence="2" id="KW-0813">Transport</keyword>
<dbReference type="PANTHER" id="PTHR43744:SF9">
    <property type="entry name" value="POLYGALACTURONAN_RHAMNOGALACTURONAN TRANSPORT SYSTEM PERMEASE PROTEIN YTCP"/>
    <property type="match status" value="1"/>
</dbReference>
<feature type="transmembrane region" description="Helical" evidence="7">
    <location>
        <begin position="20"/>
        <end position="41"/>
    </location>
</feature>
<organism evidence="9 10">
    <name type="scientific">Paenibacillus sabuli</name>
    <dbReference type="NCBI Taxonomy" id="2772509"/>
    <lineage>
        <taxon>Bacteria</taxon>
        <taxon>Bacillati</taxon>
        <taxon>Bacillota</taxon>
        <taxon>Bacilli</taxon>
        <taxon>Bacillales</taxon>
        <taxon>Paenibacillaceae</taxon>
        <taxon>Paenibacillus</taxon>
    </lineage>
</organism>
<feature type="domain" description="ABC transmembrane type-1" evidence="8">
    <location>
        <begin position="77"/>
        <end position="272"/>
    </location>
</feature>
<comment type="caution">
    <text evidence="9">The sequence shown here is derived from an EMBL/GenBank/DDBJ whole genome shotgun (WGS) entry which is preliminary data.</text>
</comment>
<keyword evidence="5 7" id="KW-1133">Transmembrane helix</keyword>
<dbReference type="GO" id="GO:0055085">
    <property type="term" value="P:transmembrane transport"/>
    <property type="evidence" value="ECO:0007669"/>
    <property type="project" value="InterPro"/>
</dbReference>
<proteinExistence type="predicted"/>
<feature type="transmembrane region" description="Helical" evidence="7">
    <location>
        <begin position="140"/>
        <end position="159"/>
    </location>
</feature>
<reference evidence="9" key="1">
    <citation type="submission" date="2020-09" db="EMBL/GenBank/DDBJ databases">
        <title>A novel bacterium of genus Paenibacillus, isolated from South China Sea.</title>
        <authorList>
            <person name="Huang H."/>
            <person name="Mo K."/>
            <person name="Hu Y."/>
        </authorList>
    </citation>
    <scope>NUCLEOTIDE SEQUENCE</scope>
    <source>
        <strain evidence="9">IB182496</strain>
    </source>
</reference>
<keyword evidence="6 7" id="KW-0472">Membrane</keyword>
<evidence type="ECO:0000256" key="1">
    <source>
        <dbReference type="ARBA" id="ARBA00004651"/>
    </source>
</evidence>
<name>A0A927GT10_9BACL</name>
<keyword evidence="3" id="KW-1003">Cell membrane</keyword>
<evidence type="ECO:0000313" key="10">
    <source>
        <dbReference type="Proteomes" id="UP000621560"/>
    </source>
</evidence>
<dbReference type="CDD" id="cd06261">
    <property type="entry name" value="TM_PBP2"/>
    <property type="match status" value="1"/>
</dbReference>
<evidence type="ECO:0000256" key="5">
    <source>
        <dbReference type="ARBA" id="ARBA00022989"/>
    </source>
</evidence>
<dbReference type="PANTHER" id="PTHR43744">
    <property type="entry name" value="ABC TRANSPORTER PERMEASE PROTEIN MG189-RELATED-RELATED"/>
    <property type="match status" value="1"/>
</dbReference>
<protein>
    <submittedName>
        <fullName evidence="9">Carbohydrate ABC transporter permease</fullName>
    </submittedName>
</protein>
<dbReference type="PROSITE" id="PS50928">
    <property type="entry name" value="ABC_TM1"/>
    <property type="match status" value="1"/>
</dbReference>
<evidence type="ECO:0000313" key="9">
    <source>
        <dbReference type="EMBL" id="MBD2846600.1"/>
    </source>
</evidence>
<comment type="subcellular location">
    <subcellularLocation>
        <location evidence="1">Cell membrane</location>
        <topology evidence="1">Multi-pass membrane protein</topology>
    </subcellularLocation>
</comment>
<evidence type="ECO:0000256" key="4">
    <source>
        <dbReference type="ARBA" id="ARBA00022692"/>
    </source>
</evidence>
<keyword evidence="10" id="KW-1185">Reference proteome</keyword>
<dbReference type="Gene3D" id="1.10.3720.10">
    <property type="entry name" value="MetI-like"/>
    <property type="match status" value="1"/>
</dbReference>
<feature type="transmembrane region" description="Helical" evidence="7">
    <location>
        <begin position="81"/>
        <end position="103"/>
    </location>
</feature>
<feature type="transmembrane region" description="Helical" evidence="7">
    <location>
        <begin position="115"/>
        <end position="134"/>
    </location>
</feature>
<dbReference type="InterPro" id="IPR035906">
    <property type="entry name" value="MetI-like_sf"/>
</dbReference>
<sequence>MSTAIKSTSRDRLYDIVNTVVLLVLLLVVAYPLYFVVIASISDPKLVATGRVLFWPQNFSFKGYMEVVNYSPIWTGYRNTLIYTTLFTLISVLVSLLAGYALARKPFPGKTAITAFLLFTMFFNGGLIPTYLLMREIGLYGNPAIIVLLGAVNVTNIIISRTFIKSSIPEELYEAASIDGCSHFSFFFRIVMPVSQALIAVLVLFAAVSQWNSWFNAMIYLNDEAHMPLQMVLRDLIVSQSALSTASNTDSMGGDAAAQIYLVESMRYAVIIVSTLPILCFYPFVQKYFVKGVMIGSVKG</sequence>
<evidence type="ECO:0000256" key="7">
    <source>
        <dbReference type="SAM" id="Phobius"/>
    </source>
</evidence>
<dbReference type="RefSeq" id="WP_190919158.1">
    <property type="nucleotide sequence ID" value="NZ_JACXIZ010000026.1"/>
</dbReference>
<dbReference type="EMBL" id="JACXIZ010000026">
    <property type="protein sequence ID" value="MBD2846600.1"/>
    <property type="molecule type" value="Genomic_DNA"/>
</dbReference>
<accession>A0A927GT10</accession>
<keyword evidence="4 7" id="KW-0812">Transmembrane</keyword>
<feature type="transmembrane region" description="Helical" evidence="7">
    <location>
        <begin position="186"/>
        <end position="208"/>
    </location>
</feature>
<dbReference type="InterPro" id="IPR000515">
    <property type="entry name" value="MetI-like"/>
</dbReference>
<dbReference type="Proteomes" id="UP000621560">
    <property type="component" value="Unassembled WGS sequence"/>
</dbReference>
<evidence type="ECO:0000256" key="3">
    <source>
        <dbReference type="ARBA" id="ARBA00022475"/>
    </source>
</evidence>
<evidence type="ECO:0000256" key="2">
    <source>
        <dbReference type="ARBA" id="ARBA00022448"/>
    </source>
</evidence>
<dbReference type="AlphaFoldDB" id="A0A927GT10"/>
<feature type="transmembrane region" description="Helical" evidence="7">
    <location>
        <begin position="268"/>
        <end position="285"/>
    </location>
</feature>
<dbReference type="SUPFAM" id="SSF161098">
    <property type="entry name" value="MetI-like"/>
    <property type="match status" value="1"/>
</dbReference>
<evidence type="ECO:0000259" key="8">
    <source>
        <dbReference type="PROSITE" id="PS50928"/>
    </source>
</evidence>
<dbReference type="GO" id="GO:0005886">
    <property type="term" value="C:plasma membrane"/>
    <property type="evidence" value="ECO:0007669"/>
    <property type="project" value="UniProtKB-SubCell"/>
</dbReference>
<gene>
    <name evidence="9" type="ORF">IDH44_15475</name>
</gene>